<dbReference type="Gene3D" id="3.40.50.1820">
    <property type="entry name" value="alpha/beta hydrolase"/>
    <property type="match status" value="1"/>
</dbReference>
<dbReference type="GO" id="GO:0019432">
    <property type="term" value="P:triglyceride biosynthetic process"/>
    <property type="evidence" value="ECO:0007669"/>
    <property type="project" value="UniProtKB-ARBA"/>
</dbReference>
<dbReference type="SUPFAM" id="SSF53474">
    <property type="entry name" value="alpha/beta-Hydrolases"/>
    <property type="match status" value="1"/>
</dbReference>
<dbReference type="Proteomes" id="UP000826271">
    <property type="component" value="Unassembled WGS sequence"/>
</dbReference>
<dbReference type="Pfam" id="PF03982">
    <property type="entry name" value="DAGAT"/>
    <property type="match status" value="1"/>
</dbReference>
<feature type="domain" description="Serine aminopeptidase S33" evidence="4">
    <location>
        <begin position="163"/>
        <end position="360"/>
    </location>
</feature>
<dbReference type="Pfam" id="PF12146">
    <property type="entry name" value="Hydrolase_4"/>
    <property type="match status" value="1"/>
</dbReference>
<reference evidence="5" key="1">
    <citation type="submission" date="2019-10" db="EMBL/GenBank/DDBJ databases">
        <authorList>
            <person name="Zhang R."/>
            <person name="Pan Y."/>
            <person name="Wang J."/>
            <person name="Ma R."/>
            <person name="Yu S."/>
        </authorList>
    </citation>
    <scope>NUCLEOTIDE SEQUENCE</scope>
    <source>
        <strain evidence="5">LA-IB0</strain>
        <tissue evidence="5">Leaf</tissue>
    </source>
</reference>
<sequence>MITNGTCFNSSPLILLNQYHKPYYTISVEIPTNSKFLRYLPEKSRTKSICLSMHREKKNVEVEHELRPLWDDGYGTRTVKDYLDAAKNMIQSDGGPPRWFCPVESGPPLKDSPLLLFLPGIDGLGMGLILHHKALGKVFEVRCLNVPVHDRTPYEGLVKFVESAVRAEHASFPDKPIYLVAESFGGCLALSVAASNPTIDLVLILVNPATSFNRSQLQPLFPLLEAFPEEFQYILPYLFGTLLGDPIKMANVINTKNPSTSPTKQLEKLIHELSSLITRASSLTDIFPKNTLIWKLKLLKAAAAISNSHLHNVKAETLILASGKDSILPSTLEAQRLSNLLKNCNVRIFHDNGHTLLMEDGINLLSVIKGTCIYRRSKRRDFVRDFLPPSKSEFDSMFDGRLGLFRVATCPVMLSTLPNGEIVRGLKGIPDKGPVLLVGYHMLLGSEVTSLVEEFLREKNIMVHGIAHPEIFNQTTNGPLHDTSGFDVFKVFGTIPVTPTNLFKLLAKKSHVLLYPGGVREALHRKGEEYKLFWPNEPEFVRMATRFGATIVPFGVVGADDIVKLCLDYDDLMRIPLVRDIIKRKNQNAVKVRPGIKMEGEISNQDFYIPGLIPKLPGRFYFLFGKPVETKGREELLANKVNAKDFYMEIKSGVEKCLAYLIKKREEDPYRSLFERLFFRAVSAPVHQVPTFDP</sequence>
<dbReference type="CDD" id="cd07987">
    <property type="entry name" value="LPLAT_MGAT-like"/>
    <property type="match status" value="1"/>
</dbReference>
<dbReference type="InterPro" id="IPR022742">
    <property type="entry name" value="Hydrolase_4"/>
</dbReference>
<dbReference type="PANTHER" id="PTHR22753:SF14">
    <property type="entry name" value="MONOACYLGLYCEROL_DIACYLGLYCEROL O-ACYLTRANSFERASE"/>
    <property type="match status" value="1"/>
</dbReference>
<dbReference type="EMBL" id="WHWC01000010">
    <property type="protein sequence ID" value="KAG8375084.1"/>
    <property type="molecule type" value="Genomic_DNA"/>
</dbReference>
<evidence type="ECO:0000256" key="1">
    <source>
        <dbReference type="ARBA" id="ARBA00005420"/>
    </source>
</evidence>
<keyword evidence="2" id="KW-0808">Transferase</keyword>
<evidence type="ECO:0000259" key="4">
    <source>
        <dbReference type="Pfam" id="PF12146"/>
    </source>
</evidence>
<dbReference type="GO" id="GO:0016020">
    <property type="term" value="C:membrane"/>
    <property type="evidence" value="ECO:0007669"/>
    <property type="project" value="TreeGrafter"/>
</dbReference>
<proteinExistence type="inferred from homology"/>
<dbReference type="InterPro" id="IPR007130">
    <property type="entry name" value="DAGAT"/>
</dbReference>
<dbReference type="InterPro" id="IPR029058">
    <property type="entry name" value="AB_hydrolase_fold"/>
</dbReference>
<dbReference type="PANTHER" id="PTHR22753">
    <property type="entry name" value="TRANSMEMBRANE PROTEIN 68"/>
    <property type="match status" value="1"/>
</dbReference>
<evidence type="ECO:0000256" key="3">
    <source>
        <dbReference type="ARBA" id="ARBA00023315"/>
    </source>
</evidence>
<gene>
    <name evidence="5" type="ORF">BUALT_Bualt10G0063400</name>
</gene>
<comment type="similarity">
    <text evidence="1">Belongs to the diacylglycerol acyltransferase family.</text>
</comment>
<accession>A0AAV6WY87</accession>
<dbReference type="AlphaFoldDB" id="A0AAV6WY87"/>
<evidence type="ECO:0000256" key="2">
    <source>
        <dbReference type="ARBA" id="ARBA00022679"/>
    </source>
</evidence>
<comment type="caution">
    <text evidence="5">The sequence shown here is derived from an EMBL/GenBank/DDBJ whole genome shotgun (WGS) entry which is preliminary data.</text>
</comment>
<name>A0AAV6WY87_9LAMI</name>
<dbReference type="GO" id="GO:0004144">
    <property type="term" value="F:diacylglycerol O-acyltransferase activity"/>
    <property type="evidence" value="ECO:0007669"/>
    <property type="project" value="UniProtKB-ARBA"/>
</dbReference>
<protein>
    <recommendedName>
        <fullName evidence="4">Serine aminopeptidase S33 domain-containing protein</fullName>
    </recommendedName>
</protein>
<organism evidence="5 6">
    <name type="scientific">Buddleja alternifolia</name>
    <dbReference type="NCBI Taxonomy" id="168488"/>
    <lineage>
        <taxon>Eukaryota</taxon>
        <taxon>Viridiplantae</taxon>
        <taxon>Streptophyta</taxon>
        <taxon>Embryophyta</taxon>
        <taxon>Tracheophyta</taxon>
        <taxon>Spermatophyta</taxon>
        <taxon>Magnoliopsida</taxon>
        <taxon>eudicotyledons</taxon>
        <taxon>Gunneridae</taxon>
        <taxon>Pentapetalae</taxon>
        <taxon>asterids</taxon>
        <taxon>lamiids</taxon>
        <taxon>Lamiales</taxon>
        <taxon>Scrophulariaceae</taxon>
        <taxon>Buddlejeae</taxon>
        <taxon>Buddleja</taxon>
    </lineage>
</organism>
<evidence type="ECO:0000313" key="5">
    <source>
        <dbReference type="EMBL" id="KAG8375084.1"/>
    </source>
</evidence>
<keyword evidence="3" id="KW-0012">Acyltransferase</keyword>
<evidence type="ECO:0000313" key="6">
    <source>
        <dbReference type="Proteomes" id="UP000826271"/>
    </source>
</evidence>
<keyword evidence="6" id="KW-1185">Reference proteome</keyword>